<reference evidence="2 3" key="1">
    <citation type="submission" date="2019-09" db="EMBL/GenBank/DDBJ databases">
        <authorList>
            <person name="Depoorter E."/>
        </authorList>
    </citation>
    <scope>NUCLEOTIDE SEQUENCE [LARGE SCALE GENOMIC DNA]</scope>
    <source>
        <strain evidence="2">LMG 13014</strain>
    </source>
</reference>
<gene>
    <name evidence="2" type="ORF">BLA13014_05383</name>
</gene>
<protein>
    <recommendedName>
        <fullName evidence="1">Aminoglycoside phosphotransferase domain-containing protein</fullName>
    </recommendedName>
</protein>
<name>A0A6P2Q548_9BURK</name>
<dbReference type="InterPro" id="IPR002575">
    <property type="entry name" value="Aminoglycoside_PTrfase"/>
</dbReference>
<dbReference type="PANTHER" id="PTHR21310">
    <property type="entry name" value="AMINOGLYCOSIDE PHOSPHOTRANSFERASE-RELATED-RELATED"/>
    <property type="match status" value="1"/>
</dbReference>
<sequence length="303" mass="33411">MPDDPQALTLPIDADLVRRLIAQQFPQWRDLDVVPVLPGGWDNRTFRLGDDKLARLPSGRDYVAQVEKEQHWLPQLASHLSLPIPAPIAKGAPTEFYPWPWSVYGWLDGEPARDESIDDKPAFARAVAGFLTELHRIDASDGPPPGPHNFFRGGPLSLYDGETRAALETLSGFVDTGRALAVWETAVHSSWNAAPVWVHGDISAGNLLMKDGALHAVIDFGCAAVGDPACDLAINWTLFDDAARRAFRSTLAVDAGTWARGQGWALWKALITIAKLDDDLRENDPSNRTIQRILDDYRREHGG</sequence>
<evidence type="ECO:0000313" key="2">
    <source>
        <dbReference type="EMBL" id="VWC14479.1"/>
    </source>
</evidence>
<dbReference type="EMBL" id="CABVQC010000044">
    <property type="protein sequence ID" value="VWC14479.1"/>
    <property type="molecule type" value="Genomic_DNA"/>
</dbReference>
<organism evidence="2 3">
    <name type="scientific">Burkholderia aenigmatica</name>
    <dbReference type="NCBI Taxonomy" id="2015348"/>
    <lineage>
        <taxon>Bacteria</taxon>
        <taxon>Pseudomonadati</taxon>
        <taxon>Pseudomonadota</taxon>
        <taxon>Betaproteobacteria</taxon>
        <taxon>Burkholderiales</taxon>
        <taxon>Burkholderiaceae</taxon>
        <taxon>Burkholderia</taxon>
        <taxon>Burkholderia cepacia complex</taxon>
    </lineage>
</organism>
<dbReference type="Gene3D" id="3.90.1200.10">
    <property type="match status" value="1"/>
</dbReference>
<dbReference type="CDD" id="cd05155">
    <property type="entry name" value="APH_ChoK_like_1"/>
    <property type="match status" value="1"/>
</dbReference>
<dbReference type="InterPro" id="IPR011009">
    <property type="entry name" value="Kinase-like_dom_sf"/>
</dbReference>
<evidence type="ECO:0000259" key="1">
    <source>
        <dbReference type="Pfam" id="PF01636"/>
    </source>
</evidence>
<dbReference type="Proteomes" id="UP000494261">
    <property type="component" value="Unassembled WGS sequence"/>
</dbReference>
<evidence type="ECO:0000313" key="3">
    <source>
        <dbReference type="Proteomes" id="UP000494261"/>
    </source>
</evidence>
<feature type="domain" description="Aminoglycoside phosphotransferase" evidence="1">
    <location>
        <begin position="36"/>
        <end position="264"/>
    </location>
</feature>
<dbReference type="Pfam" id="PF01636">
    <property type="entry name" value="APH"/>
    <property type="match status" value="1"/>
</dbReference>
<dbReference type="AlphaFoldDB" id="A0A6P2Q548"/>
<proteinExistence type="predicted"/>
<accession>A0A6P2Q548</accession>
<dbReference type="RefSeq" id="WP_175024773.1">
    <property type="nucleotide sequence ID" value="NZ_CABVQC010000044.1"/>
</dbReference>
<dbReference type="SUPFAM" id="SSF56112">
    <property type="entry name" value="Protein kinase-like (PK-like)"/>
    <property type="match status" value="1"/>
</dbReference>
<dbReference type="InterPro" id="IPR051678">
    <property type="entry name" value="AGP_Transferase"/>
</dbReference>
<dbReference type="PANTHER" id="PTHR21310:SF42">
    <property type="entry name" value="BIFUNCTIONAL AAC_APH"/>
    <property type="match status" value="1"/>
</dbReference>
<dbReference type="Gene3D" id="3.30.200.20">
    <property type="entry name" value="Phosphorylase Kinase, domain 1"/>
    <property type="match status" value="1"/>
</dbReference>